<dbReference type="Gene3D" id="3.30.565.40">
    <property type="entry name" value="Fervidobacterium nodosum Rt17-B1 like"/>
    <property type="match status" value="1"/>
</dbReference>
<organism evidence="3 4">
    <name type="scientific">Selenomonas flueggei ATCC 43531</name>
    <dbReference type="NCBI Taxonomy" id="638302"/>
    <lineage>
        <taxon>Bacteria</taxon>
        <taxon>Bacillati</taxon>
        <taxon>Bacillota</taxon>
        <taxon>Negativicutes</taxon>
        <taxon>Selenomonadales</taxon>
        <taxon>Selenomonadaceae</taxon>
        <taxon>Selenomonas</taxon>
    </lineage>
</organism>
<proteinExistence type="predicted"/>
<evidence type="ECO:0000313" key="4">
    <source>
        <dbReference type="Proteomes" id="UP000005309"/>
    </source>
</evidence>
<feature type="domain" description="DUF3298" evidence="2">
    <location>
        <begin position="191"/>
        <end position="255"/>
    </location>
</feature>
<dbReference type="RefSeq" id="WP_006690809.1">
    <property type="nucleotide sequence ID" value="NZ_GG694007.1"/>
</dbReference>
<dbReference type="InterPro" id="IPR037126">
    <property type="entry name" value="PdaC/RsiV-like_sf"/>
</dbReference>
<dbReference type="HOGENOM" id="CLU_936562_0_0_9"/>
<dbReference type="InterPro" id="IPR021729">
    <property type="entry name" value="DUF3298"/>
</dbReference>
<sequence>MKKQMAAALTAVLMLSGVSAVQAADMETVTEAELQDIAKADMESAEPKLFPWLHVEDHRRALRTNGRVIAWTSCPEIKVIGDDYPVLKHALRDWSNEQKRRSEDAAESMEEAARMFVPSAPYYDSVVVDRWGRVDEQVVSFALSSGTYDGGAHPQHGITGVTLSTETGEPVSIDAVITSRDVLLLALADAFRKQYPGREQDLFSHDIDETLNDYHDGGDWQKYIDWMLDANNDLHVFYNPYDIAPYSAGGFELTLRHDVYPEVYRRDLTE</sequence>
<dbReference type="Proteomes" id="UP000005309">
    <property type="component" value="Unassembled WGS sequence"/>
</dbReference>
<evidence type="ECO:0000259" key="2">
    <source>
        <dbReference type="Pfam" id="PF11738"/>
    </source>
</evidence>
<keyword evidence="1" id="KW-0732">Signal</keyword>
<evidence type="ECO:0000256" key="1">
    <source>
        <dbReference type="SAM" id="SignalP"/>
    </source>
</evidence>
<dbReference type="EMBL" id="ACLA01000006">
    <property type="protein sequence ID" value="EEQ49230.1"/>
    <property type="molecule type" value="Genomic_DNA"/>
</dbReference>
<dbReference type="eggNOG" id="ENOG5033E59">
    <property type="taxonomic scope" value="Bacteria"/>
</dbReference>
<feature type="chain" id="PRO_5002942540" description="DUF3298 domain-containing protein" evidence="1">
    <location>
        <begin position="24"/>
        <end position="270"/>
    </location>
</feature>
<keyword evidence="4" id="KW-1185">Reference proteome</keyword>
<feature type="signal peptide" evidence="1">
    <location>
        <begin position="1"/>
        <end position="23"/>
    </location>
</feature>
<comment type="caution">
    <text evidence="3">The sequence shown here is derived from an EMBL/GenBank/DDBJ whole genome shotgun (WGS) entry which is preliminary data.</text>
</comment>
<name>C4V1U3_9FIRM</name>
<evidence type="ECO:0000313" key="3">
    <source>
        <dbReference type="EMBL" id="EEQ49230.1"/>
    </source>
</evidence>
<dbReference type="Pfam" id="PF11738">
    <property type="entry name" value="DUF3298"/>
    <property type="match status" value="1"/>
</dbReference>
<accession>C4V1U3</accession>
<gene>
    <name evidence="3" type="ORF">HMPREF0908_0546</name>
</gene>
<dbReference type="STRING" id="638302.HMPREF0908_0546"/>
<dbReference type="Gene3D" id="3.90.640.20">
    <property type="entry name" value="Heat-shock cognate protein, ATPase"/>
    <property type="match status" value="1"/>
</dbReference>
<dbReference type="AlphaFoldDB" id="C4V1U3"/>
<reference evidence="3 4" key="1">
    <citation type="submission" date="2009-04" db="EMBL/GenBank/DDBJ databases">
        <authorList>
            <person name="Qin X."/>
            <person name="Bachman B."/>
            <person name="Battles P."/>
            <person name="Bell A."/>
            <person name="Bess C."/>
            <person name="Bickham C."/>
            <person name="Chaboub L."/>
            <person name="Chen D."/>
            <person name="Coyle M."/>
            <person name="Deiros D.R."/>
            <person name="Dinh H."/>
            <person name="Forbes L."/>
            <person name="Fowler G."/>
            <person name="Francisco L."/>
            <person name="Fu Q."/>
            <person name="Gubbala S."/>
            <person name="Hale W."/>
            <person name="Han Y."/>
            <person name="Hemphill L."/>
            <person name="Highlander S.K."/>
            <person name="Hirani K."/>
            <person name="Hogues M."/>
            <person name="Jackson L."/>
            <person name="Jakkamsetti A."/>
            <person name="Javaid M."/>
            <person name="Jiang H."/>
            <person name="Korchina V."/>
            <person name="Kovar C."/>
            <person name="Lara F."/>
            <person name="Lee S."/>
            <person name="Mata R."/>
            <person name="Mathew T."/>
            <person name="Moen C."/>
            <person name="Morales K."/>
            <person name="Munidasa M."/>
            <person name="Nazareth L."/>
            <person name="Ngo R."/>
            <person name="Nguyen L."/>
            <person name="Okwuonu G."/>
            <person name="Ongeri F."/>
            <person name="Patil S."/>
            <person name="Petrosino J."/>
            <person name="Pham C."/>
            <person name="Pham P."/>
            <person name="Pu L.-L."/>
            <person name="Puazo M."/>
            <person name="Raj R."/>
            <person name="Reid J."/>
            <person name="Rouhana J."/>
            <person name="Saada N."/>
            <person name="Shang Y."/>
            <person name="Simmons D."/>
            <person name="Thornton R."/>
            <person name="Warren J."/>
            <person name="Weissenberger G."/>
            <person name="Zhang J."/>
            <person name="Zhang L."/>
            <person name="Zhou C."/>
            <person name="Zhu D."/>
            <person name="Muzny D."/>
            <person name="Worley K."/>
            <person name="Gibbs R."/>
        </authorList>
    </citation>
    <scope>NUCLEOTIDE SEQUENCE [LARGE SCALE GENOMIC DNA]</scope>
    <source>
        <strain evidence="3 4">ATCC 43531</strain>
    </source>
</reference>
<protein>
    <recommendedName>
        <fullName evidence="2">DUF3298 domain-containing protein</fullName>
    </recommendedName>
</protein>